<dbReference type="InterPro" id="IPR027417">
    <property type="entry name" value="P-loop_NTPase"/>
</dbReference>
<reference evidence="1" key="2">
    <citation type="journal article" date="2018" name="Nat. Commun.">
        <title>Tailed giant Tupanvirus possesses the most complete translational apparatus of the known virosphere.</title>
        <authorList>
            <person name="Abrahao J."/>
            <person name="Silva L."/>
            <person name="Silva L.S."/>
            <person name="Khalil J.Y.B."/>
            <person name="Rodrigues R."/>
            <person name="Arantes T."/>
            <person name="Assis F."/>
            <person name="Boratto P."/>
            <person name="Andrade M."/>
            <person name="Kroon E.G."/>
            <person name="Ribeiro B."/>
            <person name="Bergier I."/>
            <person name="Seligmann H."/>
            <person name="Ghigo E."/>
            <person name="Colson P."/>
            <person name="Levasseur A."/>
            <person name="Kroemer G."/>
            <person name="Raoult D."/>
            <person name="La Scola B."/>
        </authorList>
    </citation>
    <scope>NUCLEOTIDE SEQUENCE [LARGE SCALE GENOMIC DNA]</scope>
    <source>
        <strain evidence="1">Soda lake</strain>
    </source>
</reference>
<evidence type="ECO:0000313" key="1">
    <source>
        <dbReference type="EMBL" id="QKU35307.1"/>
    </source>
</evidence>
<dbReference type="KEGG" id="vg:80518730"/>
<accession>A0A6N1NS13</accession>
<organism evidence="1">
    <name type="scientific">Tupanvirus soda lake</name>
    <dbReference type="NCBI Taxonomy" id="2126985"/>
    <lineage>
        <taxon>Viruses</taxon>
        <taxon>Varidnaviria</taxon>
        <taxon>Bamfordvirae</taxon>
        <taxon>Nucleocytoviricota</taxon>
        <taxon>Megaviricetes</taxon>
        <taxon>Imitervirales</taxon>
        <taxon>Mimiviridae</taxon>
        <taxon>Megamimivirinae</taxon>
        <taxon>Tupanvirus</taxon>
        <taxon>Tupanvirus salinum</taxon>
    </lineage>
</organism>
<reference evidence="1" key="1">
    <citation type="submission" date="2017-01" db="EMBL/GenBank/DDBJ databases">
        <authorList>
            <person name="Assis F.L."/>
            <person name="Abrahao J.S."/>
            <person name="Silva L."/>
            <person name="Khalil J.B."/>
            <person name="Rodrigues R."/>
            <person name="Silva L.S."/>
            <person name="Arantes T."/>
            <person name="Boratto P."/>
            <person name="Andrade M."/>
            <person name="Kroon E.G."/>
            <person name="Ribeiro B."/>
            <person name="Bergier I."/>
            <person name="Seligmann H."/>
            <person name="Ghigo E."/>
            <person name="Colson P."/>
            <person name="Levasseur A."/>
            <person name="Raoult D."/>
            <person name="Scola B.L."/>
        </authorList>
    </citation>
    <scope>NUCLEOTIDE SEQUENCE</scope>
    <source>
        <strain evidence="1">Soda lake</strain>
    </source>
</reference>
<protein>
    <submittedName>
        <fullName evidence="1">Uncharacterized protein</fullName>
    </submittedName>
</protein>
<dbReference type="Gene3D" id="3.40.50.300">
    <property type="entry name" value="P-loop containing nucleotide triphosphate hydrolases"/>
    <property type="match status" value="1"/>
</dbReference>
<dbReference type="SUPFAM" id="SSF52540">
    <property type="entry name" value="P-loop containing nucleoside triphosphate hydrolases"/>
    <property type="match status" value="1"/>
</dbReference>
<dbReference type="RefSeq" id="YP_010781966.1">
    <property type="nucleotide sequence ID" value="NC_075039.1"/>
</dbReference>
<name>A0A6N1NS13_9VIRU</name>
<dbReference type="GeneID" id="80518730"/>
<sequence length="264" mass="31366">MLGGMLINPYDYTNKSDVDRYVSEVTNIKPAKYIPYLLILYGHPASGKTYAKNFIIEKLNLQDNYIYISEDRFAYDTIQYQQQKLVDLTDIKNISKNELENQDKIKFLQESYNRIRKQTKFLMYPLMGSTLMFKNNVILEITGVGLDWYMTTMIDEFYHYKYDVYVVYPFTLDIDFLFDRSITRGFEEKRFLPNKYFDIAVDRSTKNFQKIISEDNIKKFKEIYVYDTKNIDQKGTNIEDNILLHYVNGNIVKGNPNVLLKIDK</sequence>
<dbReference type="EMBL" id="KY523104">
    <property type="protein sequence ID" value="QKU35307.1"/>
    <property type="molecule type" value="Genomic_DNA"/>
</dbReference>
<proteinExistence type="predicted"/>